<dbReference type="InterPro" id="IPR006935">
    <property type="entry name" value="Helicase/UvrB_N"/>
</dbReference>
<gene>
    <name evidence="2" type="ORF">JP36_05275</name>
</gene>
<dbReference type="PROSITE" id="PS00726">
    <property type="entry name" value="AP_NUCLEASE_F1_1"/>
    <property type="match status" value="1"/>
</dbReference>
<dbReference type="AlphaFoldDB" id="A0A0A2Y3D4"/>
<dbReference type="GO" id="GO:0003677">
    <property type="term" value="F:DNA binding"/>
    <property type="evidence" value="ECO:0007669"/>
    <property type="project" value="InterPro"/>
</dbReference>
<dbReference type="GO" id="GO:0005524">
    <property type="term" value="F:ATP binding"/>
    <property type="evidence" value="ECO:0007669"/>
    <property type="project" value="InterPro"/>
</dbReference>
<dbReference type="SUPFAM" id="SSF52540">
    <property type="entry name" value="P-loop containing nucleoside triphosphate hydrolases"/>
    <property type="match status" value="2"/>
</dbReference>
<evidence type="ECO:0000259" key="1">
    <source>
        <dbReference type="Pfam" id="PF04851"/>
    </source>
</evidence>
<dbReference type="InterPro" id="IPR020847">
    <property type="entry name" value="AP_endonuclease_F1_BS"/>
</dbReference>
<dbReference type="RefSeq" id="WP_039172674.1">
    <property type="nucleotide sequence ID" value="NZ_JPXX01000015.1"/>
</dbReference>
<dbReference type="eggNOG" id="COG0610">
    <property type="taxonomic scope" value="Bacteria"/>
</dbReference>
<dbReference type="GO" id="GO:0006281">
    <property type="term" value="P:DNA repair"/>
    <property type="evidence" value="ECO:0007669"/>
    <property type="project" value="InterPro"/>
</dbReference>
<protein>
    <submittedName>
        <fullName evidence="2">Type III restriction protein, res subunit</fullName>
    </submittedName>
</protein>
<dbReference type="GO" id="GO:0016787">
    <property type="term" value="F:hydrolase activity"/>
    <property type="evidence" value="ECO:0007669"/>
    <property type="project" value="InterPro"/>
</dbReference>
<dbReference type="EMBL" id="JPXX01000015">
    <property type="protein sequence ID" value="KGQ37627.1"/>
    <property type="molecule type" value="Genomic_DNA"/>
</dbReference>
<dbReference type="Pfam" id="PF04851">
    <property type="entry name" value="ResIII"/>
    <property type="match status" value="1"/>
</dbReference>
<reference evidence="2 3" key="1">
    <citation type="submission" date="2014-08" db="EMBL/GenBank/DDBJ databases">
        <title>Chaperone-usher fimbriae in a diverse selection of Gallibacterium genomes.</title>
        <authorList>
            <person name="Kudirkiene E."/>
            <person name="Bager R.J."/>
            <person name="Johnson T.J."/>
            <person name="Bojesen A.M."/>
        </authorList>
    </citation>
    <scope>NUCLEOTIDE SEQUENCE [LARGE SCALE GENOMIC DNA]</scope>
    <source>
        <strain evidence="2 3">CCM5974</strain>
    </source>
</reference>
<dbReference type="InterPro" id="IPR036691">
    <property type="entry name" value="Endo/exonu/phosph_ase_sf"/>
</dbReference>
<sequence length="1101" mass="127444">MAKQKKTASKKHRTFHAHLILNRWVLSLLGQNSFEDLKKALKDNDLIGLNNEGQTLFFEALKDVFSKKISEEDFRRYDLNIVRHWQKITEKRNQASGHQLQMKYFQYLSLLFTEIYLDWFVHRTEAMLIGLNQTLASYKQENDHLDLSDYQAEDLNKIAFWNATGSGKTLLMHVNILQYQHYCPNKIDQIILLTPNEGLSQQHLQELAQSNFSAALFDKNKSPKQGELYEAIQVIDINKLADKHGDKTVAVESFSGSNLVLVDEGHRGTSGDAWLKRREQLIGNGFAFEYSATFGQAVSKGKTVKEQITEWQKKQAGILFGKKSLKGLDEHQLAQLQPDVLALQEIKQSAMLEVYAKAVLFDYSYKYFYADGYGKESQILNLRDADYARHGDMYLTACLLVFYQQLYLFHRHQKAIASFQIEKPLWVFVGNKVADDDSDILKILQFLAHFLNDRTTIERRLNQLLSDTAVLTNAKGENIFRGQFVPLMDFLGKEAELYQDILQKVFNTAIDGRLQVALLNNKNVEGELALSVGNAPAFGVINIGDAKGFAKTAETQRDFDTVQNDFSPSLFRKINHKDSDIHLLIGSKKFTEGWSSWRVSTMGLLNMGKSEGSQIIQLFGRGVRLKGQGYSLKRSQENERPQGVFLEKLETLNIFGIAAGYMEEFKKYLKEEGITPPDEVLTIDFKVRANLPQRTLKTLQLKDGYKDNQKIGFKRQQKGIEFFRLPECYQGKAKRLHIELDLYPKIEMYRTKGDSTPIDKREHHKLDQRLFSAFDWEKIYLALWEYKWQRSWWNLQIHKKGIQDFARTEGWYRLYIPKEALSVHCYADIEKQQNILIELLKLYMQRFYQTLKGLYEGQFYEVVEVNENHPALQNHYHFAFDKGNNEEREAYANKLKQLENAIKNGQLKQALNWQASNITAICFEPHLYYPIMTLANAETLPFTMKPMDMNQTSEIRFVQDMQTAQANGDLSQWIGDKELYLLRNAANKNKGLGFALAGNFYPDFLLWLVDRETGEQWLSLIDPKGILHMGIDDPKFGLAEEIKNLQKENGLAIQLNAFILSITERENLTHQYDETVYQAKNILFMQDKDYLKTMFEKMLAD</sequence>
<accession>A0A0A2Y3D4</accession>
<dbReference type="InterPro" id="IPR027417">
    <property type="entry name" value="P-loop_NTPase"/>
</dbReference>
<organism evidence="2 3">
    <name type="scientific">Gallibacterium genomosp. 1</name>
    <dbReference type="NCBI Taxonomy" id="155515"/>
    <lineage>
        <taxon>Bacteria</taxon>
        <taxon>Pseudomonadati</taxon>
        <taxon>Pseudomonadota</taxon>
        <taxon>Gammaproteobacteria</taxon>
        <taxon>Pasteurellales</taxon>
        <taxon>Pasteurellaceae</taxon>
        <taxon>Gallibacterium</taxon>
    </lineage>
</organism>
<dbReference type="GO" id="GO:0004519">
    <property type="term" value="F:endonuclease activity"/>
    <property type="evidence" value="ECO:0007669"/>
    <property type="project" value="InterPro"/>
</dbReference>
<dbReference type="STRING" id="155515.JP36_05275"/>
<dbReference type="Gene3D" id="3.40.50.300">
    <property type="entry name" value="P-loop containing nucleotide triphosphate hydrolases"/>
    <property type="match status" value="1"/>
</dbReference>
<proteinExistence type="predicted"/>
<evidence type="ECO:0000313" key="3">
    <source>
        <dbReference type="Proteomes" id="UP000030539"/>
    </source>
</evidence>
<evidence type="ECO:0000313" key="2">
    <source>
        <dbReference type="EMBL" id="KGQ37627.1"/>
    </source>
</evidence>
<feature type="domain" description="Helicase/UvrB N-terminal" evidence="1">
    <location>
        <begin position="152"/>
        <end position="294"/>
    </location>
</feature>
<dbReference type="SUPFAM" id="SSF56219">
    <property type="entry name" value="DNase I-like"/>
    <property type="match status" value="1"/>
</dbReference>
<dbReference type="Proteomes" id="UP000030539">
    <property type="component" value="Unassembled WGS sequence"/>
</dbReference>
<name>A0A0A2Y3D4_9PAST</name>
<comment type="caution">
    <text evidence="2">The sequence shown here is derived from an EMBL/GenBank/DDBJ whole genome shotgun (WGS) entry which is preliminary data.</text>
</comment>